<dbReference type="PANTHER" id="PTHR47485">
    <property type="entry name" value="THYLAKOID LUMENAL 17.4 KDA PROTEIN, CHLOROPLASTIC"/>
    <property type="match status" value="1"/>
</dbReference>
<keyword evidence="1" id="KW-0677">Repeat</keyword>
<reference evidence="2 3" key="2">
    <citation type="journal article" date="2014" name="BMC Genomics">
        <title>An improved genome of the model marine alga Ostreococcus tauri unfolds by assessing Illumina de novo assemblies.</title>
        <authorList>
            <person name="Blanc-Mathieu R."/>
            <person name="Verhelst B."/>
            <person name="Derelle E."/>
            <person name="Rombauts S."/>
            <person name="Bouget F.Y."/>
            <person name="Carre I."/>
            <person name="Chateau A."/>
            <person name="Eyre-Walker A."/>
            <person name="Grimsley N."/>
            <person name="Moreau H."/>
            <person name="Piegu B."/>
            <person name="Rivals E."/>
            <person name="Schackwitz W."/>
            <person name="Van de Peer Y."/>
            <person name="Piganeau G."/>
        </authorList>
    </citation>
    <scope>NUCLEOTIDE SEQUENCE [LARGE SCALE GENOMIC DNA]</scope>
    <source>
        <strain evidence="3">OTTH 0595 / CCAP 157/2 / RCC745</strain>
    </source>
</reference>
<dbReference type="KEGG" id="ota:OT_ostta06g02860"/>
<dbReference type="InParanoid" id="A0A090M6X4"/>
<gene>
    <name evidence="2" type="ORF">OT_ostta06g02860</name>
</gene>
<dbReference type="FunCoup" id="A0A090M6X4">
    <property type="interactions" value="525"/>
</dbReference>
<name>A0A090M6X4_OSTTA</name>
<keyword evidence="3" id="KW-1185">Reference proteome</keyword>
<dbReference type="EMBL" id="CAID01000006">
    <property type="protein sequence ID" value="CEF98407.1"/>
    <property type="molecule type" value="Genomic_DNA"/>
</dbReference>
<organism evidence="2 3">
    <name type="scientific">Ostreococcus tauri</name>
    <name type="common">Marine green alga</name>
    <dbReference type="NCBI Taxonomy" id="70448"/>
    <lineage>
        <taxon>Eukaryota</taxon>
        <taxon>Viridiplantae</taxon>
        <taxon>Chlorophyta</taxon>
        <taxon>Mamiellophyceae</taxon>
        <taxon>Mamiellales</taxon>
        <taxon>Bathycoccaceae</taxon>
        <taxon>Ostreococcus</taxon>
    </lineage>
</organism>
<reference evidence="3" key="1">
    <citation type="journal article" date="2006" name="Proc. Natl. Acad. Sci. U.S.A.">
        <title>Genome analysis of the smallest free-living eukaryote Ostreococcus tauri unveils many unique features.</title>
        <authorList>
            <person name="Derelle E."/>
            <person name="Ferraz C."/>
            <person name="Rombauts S."/>
            <person name="Rouze P."/>
            <person name="Worden A.Z."/>
            <person name="Robbens S."/>
            <person name="Partensky F."/>
            <person name="Degroeve S."/>
            <person name="Echeynie S."/>
            <person name="Cooke R."/>
            <person name="Saeys Y."/>
            <person name="Wuyts J."/>
            <person name="Jabbari K."/>
            <person name="Bowler C."/>
            <person name="Panaud O."/>
            <person name="Piegu B."/>
            <person name="Ball S.G."/>
            <person name="Ral J.-P."/>
            <person name="Bouget F.-Y."/>
            <person name="Piganeau G."/>
            <person name="De Baets B."/>
            <person name="Picard A."/>
            <person name="Delseny M."/>
            <person name="Demaille J."/>
            <person name="Van de Peer Y."/>
            <person name="Moreau H."/>
        </authorList>
    </citation>
    <scope>NUCLEOTIDE SEQUENCE [LARGE SCALE GENOMIC DNA]</scope>
    <source>
        <strain evidence="3">OTTH 0595 / CCAP 157/2 / RCC745</strain>
    </source>
</reference>
<evidence type="ECO:0000256" key="1">
    <source>
        <dbReference type="ARBA" id="ARBA00022737"/>
    </source>
</evidence>
<dbReference type="GeneID" id="9835552"/>
<protein>
    <submittedName>
        <fullName evidence="2">Pentapeptide repeat</fullName>
    </submittedName>
</protein>
<sequence>MSMVFALSRAVSVTDARKVDRARTPRTTFDRVAAASALAFALSTAQPAFADSGDKIRLPPIDTDPNRCERAFVGNTIGQANAVSDKVLDLRKCEYKSGADMSGKTLSGALMVNTNAKGANMRETVMSKVYAPDADFSGVDFTNAVIDRATFDGSDMIGTNFTNAVITGVSFEGANLKDATFEDALVGKEDVKRLCLNPTVQDETRMQLGCR</sequence>
<dbReference type="InterPro" id="IPR001646">
    <property type="entry name" value="5peptide_repeat"/>
</dbReference>
<accession>A0A090M6X4</accession>
<dbReference type="Gene3D" id="2.160.20.80">
    <property type="entry name" value="E3 ubiquitin-protein ligase SopA"/>
    <property type="match status" value="1"/>
</dbReference>
<dbReference type="PANTHER" id="PTHR47485:SF1">
    <property type="entry name" value="THYLAKOID LUMENAL 17.4 KDA PROTEIN, CHLOROPLASTIC"/>
    <property type="match status" value="1"/>
</dbReference>
<evidence type="ECO:0000313" key="3">
    <source>
        <dbReference type="Proteomes" id="UP000009170"/>
    </source>
</evidence>
<proteinExistence type="predicted"/>
<comment type="caution">
    <text evidence="2">The sequence shown here is derived from an EMBL/GenBank/DDBJ whole genome shotgun (WGS) entry which is preliminary data.</text>
</comment>
<dbReference type="Pfam" id="PF00805">
    <property type="entry name" value="Pentapeptide"/>
    <property type="match status" value="2"/>
</dbReference>
<evidence type="ECO:0000313" key="2">
    <source>
        <dbReference type="EMBL" id="CEF98407.1"/>
    </source>
</evidence>
<dbReference type="RefSeq" id="XP_003079924.2">
    <property type="nucleotide sequence ID" value="XM_003079876.2"/>
</dbReference>
<dbReference type="OrthoDB" id="9989223at2759"/>
<dbReference type="SUPFAM" id="SSF141571">
    <property type="entry name" value="Pentapeptide repeat-like"/>
    <property type="match status" value="1"/>
</dbReference>
<dbReference type="Proteomes" id="UP000009170">
    <property type="component" value="Unassembled WGS sequence"/>
</dbReference>
<dbReference type="AlphaFoldDB" id="A0A090M6X4"/>